<dbReference type="InterPro" id="IPR000719">
    <property type="entry name" value="Prot_kinase_dom"/>
</dbReference>
<feature type="binding site" evidence="1">
    <location>
        <position position="32"/>
    </location>
    <ligand>
        <name>ATP</name>
        <dbReference type="ChEBI" id="CHEBI:30616"/>
    </ligand>
</feature>
<evidence type="ECO:0000256" key="1">
    <source>
        <dbReference type="PROSITE-ProRule" id="PRU10141"/>
    </source>
</evidence>
<proteinExistence type="predicted"/>
<dbReference type="PROSITE" id="PS00107">
    <property type="entry name" value="PROTEIN_KINASE_ATP"/>
    <property type="match status" value="1"/>
</dbReference>
<evidence type="ECO:0000259" key="2">
    <source>
        <dbReference type="PROSITE" id="PS50011"/>
    </source>
</evidence>
<dbReference type="InterPro" id="IPR017441">
    <property type="entry name" value="Protein_kinase_ATP_BS"/>
</dbReference>
<accession>A0A0M3K314</accession>
<keyword evidence="1" id="KW-0547">Nucleotide-binding</keyword>
<sequence>LCTWTVVRKLGEGGFGAVYLVKDQKNAEFALKAEAADQSVKVLHLELRKANTDKGNKQERFTLGCAISVGVKCLEAIEELHGVGYLHRDIKPANYAIDKRDLRKIYLLDLGLCRKYVSRNGEIRAPRWAAGFRGTIRYAALSCHISREQCRKDDLESWLYQQVELTTGNLPWKCLEQDKKLVAQSKEKCRTTSSAELFKDSPVEYSAILKYIDSLSYYATPDYRKMKTLMQNALVNNNVKEYPYDWES</sequence>
<dbReference type="GO" id="GO:0004672">
    <property type="term" value="F:protein kinase activity"/>
    <property type="evidence" value="ECO:0007669"/>
    <property type="project" value="InterPro"/>
</dbReference>
<reference evidence="3" key="1">
    <citation type="submission" date="2017-02" db="UniProtKB">
        <authorList>
            <consortium name="WormBaseParasite"/>
        </authorList>
    </citation>
    <scope>IDENTIFICATION</scope>
</reference>
<dbReference type="Gene3D" id="1.10.510.10">
    <property type="entry name" value="Transferase(Phosphotransferase) domain 1"/>
    <property type="match status" value="1"/>
</dbReference>
<dbReference type="PROSITE" id="PS50011">
    <property type="entry name" value="PROTEIN_KINASE_DOM"/>
    <property type="match status" value="1"/>
</dbReference>
<dbReference type="Pfam" id="PF00069">
    <property type="entry name" value="Pkinase"/>
    <property type="match status" value="1"/>
</dbReference>
<evidence type="ECO:0000313" key="3">
    <source>
        <dbReference type="WBParaSite" id="ASIM_0001534501-mRNA-1"/>
    </source>
</evidence>
<dbReference type="InterPro" id="IPR011009">
    <property type="entry name" value="Kinase-like_dom_sf"/>
</dbReference>
<dbReference type="InterPro" id="IPR050235">
    <property type="entry name" value="CK1_Ser-Thr_kinase"/>
</dbReference>
<dbReference type="SUPFAM" id="SSF56112">
    <property type="entry name" value="Protein kinase-like (PK-like)"/>
    <property type="match status" value="1"/>
</dbReference>
<organism evidence="3">
    <name type="scientific">Anisakis simplex</name>
    <name type="common">Herring worm</name>
    <dbReference type="NCBI Taxonomy" id="6269"/>
    <lineage>
        <taxon>Eukaryota</taxon>
        <taxon>Metazoa</taxon>
        <taxon>Ecdysozoa</taxon>
        <taxon>Nematoda</taxon>
        <taxon>Chromadorea</taxon>
        <taxon>Rhabditida</taxon>
        <taxon>Spirurina</taxon>
        <taxon>Ascaridomorpha</taxon>
        <taxon>Ascaridoidea</taxon>
        <taxon>Anisakidae</taxon>
        <taxon>Anisakis</taxon>
        <taxon>Anisakis simplex complex</taxon>
    </lineage>
</organism>
<dbReference type="AlphaFoldDB" id="A0A0M3K314"/>
<feature type="domain" description="Protein kinase" evidence="2">
    <location>
        <begin position="1"/>
        <end position="248"/>
    </location>
</feature>
<keyword evidence="1" id="KW-0067">ATP-binding</keyword>
<dbReference type="PANTHER" id="PTHR11909">
    <property type="entry name" value="CASEIN KINASE-RELATED"/>
    <property type="match status" value="1"/>
</dbReference>
<name>A0A0M3K314_ANISI</name>
<dbReference type="WBParaSite" id="ASIM_0001534501-mRNA-1">
    <property type="protein sequence ID" value="ASIM_0001534501-mRNA-1"/>
    <property type="gene ID" value="ASIM_0001534501"/>
</dbReference>
<dbReference type="GO" id="GO:0005524">
    <property type="term" value="F:ATP binding"/>
    <property type="evidence" value="ECO:0007669"/>
    <property type="project" value="UniProtKB-UniRule"/>
</dbReference>
<protein>
    <submittedName>
        <fullName evidence="3">Protein kinase domain-containing protein</fullName>
    </submittedName>
</protein>
<dbReference type="SMART" id="SM00220">
    <property type="entry name" value="S_TKc"/>
    <property type="match status" value="1"/>
</dbReference>